<dbReference type="NCBIfam" id="TIGR01644">
    <property type="entry name" value="phage_P2_V"/>
    <property type="match status" value="1"/>
</dbReference>
<dbReference type="Gene3D" id="6.20.150.10">
    <property type="match status" value="1"/>
</dbReference>
<dbReference type="AlphaFoldDB" id="A0A7X2ILW9"/>
<name>A0A7X2ILW9_9BURK</name>
<dbReference type="InterPro" id="IPR013046">
    <property type="entry name" value="GpV/Gp45"/>
</dbReference>
<proteinExistence type="predicted"/>
<reference evidence="2 3" key="1">
    <citation type="submission" date="2019-11" db="EMBL/GenBank/DDBJ databases">
        <title>Novel species isolated from a subtropical stream in China.</title>
        <authorList>
            <person name="Lu H."/>
        </authorList>
    </citation>
    <scope>NUCLEOTIDE SEQUENCE [LARGE SCALE GENOMIC DNA]</scope>
    <source>
        <strain evidence="2 3">FT92W</strain>
    </source>
</reference>
<gene>
    <name evidence="2" type="ORF">GJ700_11170</name>
</gene>
<sequence>MDYAISELDRRLALLLQPGVIEQVDHGAARCRVRVGPWVSAMLPWLSLGAGEVRHWRPPSVGEQALLVSPSGDPGCGFVLPGFYTTQHGRAGDERAKAVAWRMPDGCVLDYDWDTGALRAAGMRTAHIEAAGAVTLKCASLKVEADDVAFTGNVAIGGKLAVSGNVNVQGNIDAAGSVMDAGGNSNHHKH</sequence>
<evidence type="ECO:0000313" key="2">
    <source>
        <dbReference type="EMBL" id="MRV72275.1"/>
    </source>
</evidence>
<dbReference type="Pfam" id="PF04717">
    <property type="entry name" value="Phage_base_V"/>
    <property type="match status" value="1"/>
</dbReference>
<evidence type="ECO:0000313" key="3">
    <source>
        <dbReference type="Proteomes" id="UP000446768"/>
    </source>
</evidence>
<evidence type="ECO:0000259" key="1">
    <source>
        <dbReference type="Pfam" id="PF04717"/>
    </source>
</evidence>
<dbReference type="Proteomes" id="UP000446768">
    <property type="component" value="Unassembled WGS sequence"/>
</dbReference>
<comment type="caution">
    <text evidence="2">The sequence shown here is derived from an EMBL/GenBank/DDBJ whole genome shotgun (WGS) entry which is preliminary data.</text>
</comment>
<dbReference type="InterPro" id="IPR006531">
    <property type="entry name" value="Gp5/Vgr_OB"/>
</dbReference>
<dbReference type="EMBL" id="WKJJ01000006">
    <property type="protein sequence ID" value="MRV72275.1"/>
    <property type="molecule type" value="Genomic_DNA"/>
</dbReference>
<organism evidence="2 3">
    <name type="scientific">Pseudoduganella rivuli</name>
    <dbReference type="NCBI Taxonomy" id="2666085"/>
    <lineage>
        <taxon>Bacteria</taxon>
        <taxon>Pseudomonadati</taxon>
        <taxon>Pseudomonadota</taxon>
        <taxon>Betaproteobacteria</taxon>
        <taxon>Burkholderiales</taxon>
        <taxon>Oxalobacteraceae</taxon>
        <taxon>Telluria group</taxon>
        <taxon>Pseudoduganella</taxon>
    </lineage>
</organism>
<feature type="domain" description="Gp5/Type VI secretion system Vgr protein OB-fold" evidence="1">
    <location>
        <begin position="17"/>
        <end position="84"/>
    </location>
</feature>
<dbReference type="Gene3D" id="2.40.50.230">
    <property type="entry name" value="Gp5 N-terminal domain"/>
    <property type="match status" value="1"/>
</dbReference>
<keyword evidence="3" id="KW-1185">Reference proteome</keyword>
<dbReference type="InterPro" id="IPR037026">
    <property type="entry name" value="Vgr_OB-fold_dom_sf"/>
</dbReference>
<protein>
    <submittedName>
        <fullName evidence="2">Phage baseplate assembly protein V</fullName>
    </submittedName>
</protein>
<dbReference type="RefSeq" id="WP_154373674.1">
    <property type="nucleotide sequence ID" value="NZ_WKJJ01000006.1"/>
</dbReference>
<accession>A0A7X2ILW9</accession>